<dbReference type="InterPro" id="IPR002347">
    <property type="entry name" value="SDR_fam"/>
</dbReference>
<sequence length="333" mass="36939">MNMVMYVTAVCVVITIIYFLLKKRNNKMLPDVTSRYVLITGCDSGFGYLLAKLLDSKGIPVFAACLTDKGGESLRNETSNRLTVINLDVTDSQSIKQALDKVENLLGPHKGLWGLVNNAGIMNSFSPSETITAEKFRNICDVNMLGPIEVTLTFLPLIRKSTGRIVNVCSVAATTALPYCSNYCVSKAGLRMFTQCLRRELYRSGVLVQSINPGGFATNLINTDRLRALCIQAFQAGSEDVRCFYGGNIAREVMKNFVGEPQIGRRPEVVAETMEHALFAEYPKLDYYVGIDAKYFFRPIELLPNIVADYILGYPAPYGQTVEELKKSSEKDS</sequence>
<dbReference type="PRINTS" id="PR00081">
    <property type="entry name" value="GDHRDH"/>
</dbReference>
<reference evidence="4 5" key="1">
    <citation type="submission" date="2024-11" db="EMBL/GenBank/DDBJ databases">
        <title>Chromosome-level genome assembly of the freshwater bivalve Anodonta woodiana.</title>
        <authorList>
            <person name="Chen X."/>
        </authorList>
    </citation>
    <scope>NUCLEOTIDE SEQUENCE [LARGE SCALE GENOMIC DNA]</scope>
    <source>
        <strain evidence="4">MN2024</strain>
        <tissue evidence="4">Gills</tissue>
    </source>
</reference>
<keyword evidence="3" id="KW-0472">Membrane</keyword>
<dbReference type="PROSITE" id="PS00061">
    <property type="entry name" value="ADH_SHORT"/>
    <property type="match status" value="1"/>
</dbReference>
<keyword evidence="3" id="KW-1133">Transmembrane helix</keyword>
<dbReference type="InterPro" id="IPR020904">
    <property type="entry name" value="Sc_DH/Rdtase_CS"/>
</dbReference>
<feature type="transmembrane region" description="Helical" evidence="3">
    <location>
        <begin position="6"/>
        <end position="21"/>
    </location>
</feature>
<dbReference type="Gene3D" id="3.40.50.720">
    <property type="entry name" value="NAD(P)-binding Rossmann-like Domain"/>
    <property type="match status" value="1"/>
</dbReference>
<dbReference type="PANTHER" id="PTHR43313:SF48">
    <property type="match status" value="1"/>
</dbReference>
<accession>A0ABD3X4R7</accession>
<comment type="caution">
    <text evidence="4">The sequence shown here is derived from an EMBL/GenBank/DDBJ whole genome shotgun (WGS) entry which is preliminary data.</text>
</comment>
<name>A0ABD3X4R7_SINWO</name>
<dbReference type="AlphaFoldDB" id="A0ABD3X4R7"/>
<evidence type="ECO:0000313" key="4">
    <source>
        <dbReference type="EMBL" id="KAL3880473.1"/>
    </source>
</evidence>
<dbReference type="InterPro" id="IPR036291">
    <property type="entry name" value="NAD(P)-bd_dom_sf"/>
</dbReference>
<evidence type="ECO:0000256" key="1">
    <source>
        <dbReference type="ARBA" id="ARBA00023002"/>
    </source>
</evidence>
<dbReference type="GO" id="GO:0016491">
    <property type="term" value="F:oxidoreductase activity"/>
    <property type="evidence" value="ECO:0007669"/>
    <property type="project" value="UniProtKB-KW"/>
</dbReference>
<evidence type="ECO:0000256" key="2">
    <source>
        <dbReference type="RuleBase" id="RU000363"/>
    </source>
</evidence>
<dbReference type="PANTHER" id="PTHR43313">
    <property type="entry name" value="SHORT-CHAIN DEHYDROGENASE/REDUCTASE FAMILY 9C"/>
    <property type="match status" value="1"/>
</dbReference>
<keyword evidence="1" id="KW-0560">Oxidoreductase</keyword>
<dbReference type="EMBL" id="JBJQND010000004">
    <property type="protein sequence ID" value="KAL3880473.1"/>
    <property type="molecule type" value="Genomic_DNA"/>
</dbReference>
<dbReference type="PRINTS" id="PR00080">
    <property type="entry name" value="SDRFAMILY"/>
</dbReference>
<organism evidence="4 5">
    <name type="scientific">Sinanodonta woodiana</name>
    <name type="common">Chinese pond mussel</name>
    <name type="synonym">Anodonta woodiana</name>
    <dbReference type="NCBI Taxonomy" id="1069815"/>
    <lineage>
        <taxon>Eukaryota</taxon>
        <taxon>Metazoa</taxon>
        <taxon>Spiralia</taxon>
        <taxon>Lophotrochozoa</taxon>
        <taxon>Mollusca</taxon>
        <taxon>Bivalvia</taxon>
        <taxon>Autobranchia</taxon>
        <taxon>Heteroconchia</taxon>
        <taxon>Palaeoheterodonta</taxon>
        <taxon>Unionida</taxon>
        <taxon>Unionoidea</taxon>
        <taxon>Unionidae</taxon>
        <taxon>Unioninae</taxon>
        <taxon>Sinanodonta</taxon>
    </lineage>
</organism>
<dbReference type="Pfam" id="PF00106">
    <property type="entry name" value="adh_short"/>
    <property type="match status" value="1"/>
</dbReference>
<gene>
    <name evidence="4" type="ORF">ACJMK2_032709</name>
</gene>
<dbReference type="SUPFAM" id="SSF51735">
    <property type="entry name" value="NAD(P)-binding Rossmann-fold domains"/>
    <property type="match status" value="1"/>
</dbReference>
<protein>
    <submittedName>
        <fullName evidence="4">Uncharacterized protein</fullName>
    </submittedName>
</protein>
<keyword evidence="3" id="KW-0812">Transmembrane</keyword>
<evidence type="ECO:0000313" key="5">
    <source>
        <dbReference type="Proteomes" id="UP001634394"/>
    </source>
</evidence>
<keyword evidence="5" id="KW-1185">Reference proteome</keyword>
<dbReference type="Proteomes" id="UP001634394">
    <property type="component" value="Unassembled WGS sequence"/>
</dbReference>
<proteinExistence type="inferred from homology"/>
<comment type="similarity">
    <text evidence="2">Belongs to the short-chain dehydrogenases/reductases (SDR) family.</text>
</comment>
<evidence type="ECO:0000256" key="3">
    <source>
        <dbReference type="SAM" id="Phobius"/>
    </source>
</evidence>